<dbReference type="SUPFAM" id="SSF52172">
    <property type="entry name" value="CheY-like"/>
    <property type="match status" value="2"/>
</dbReference>
<dbReference type="FunFam" id="3.30.450.40:FF:000035">
    <property type="entry name" value="PAS sensor protein"/>
    <property type="match status" value="1"/>
</dbReference>
<dbReference type="GO" id="GO:0000155">
    <property type="term" value="F:phosphorelay sensor kinase activity"/>
    <property type="evidence" value="ECO:0007669"/>
    <property type="project" value="InterPro"/>
</dbReference>
<dbReference type="InterPro" id="IPR036890">
    <property type="entry name" value="HATPase_C_sf"/>
</dbReference>
<dbReference type="PANTHER" id="PTHR43547">
    <property type="entry name" value="TWO-COMPONENT HISTIDINE KINASE"/>
    <property type="match status" value="1"/>
</dbReference>
<keyword evidence="6" id="KW-0418">Kinase</keyword>
<dbReference type="InterPro" id="IPR003018">
    <property type="entry name" value="GAF"/>
</dbReference>
<proteinExistence type="inferred from homology"/>
<dbReference type="InterPro" id="IPR035965">
    <property type="entry name" value="PAS-like_dom_sf"/>
</dbReference>
<protein>
    <recommendedName>
        <fullName evidence="8">Circadian input-output histidine kinase CikA</fullName>
        <ecNumber evidence="3">2.7.13.3</ecNumber>
    </recommendedName>
</protein>
<dbReference type="InterPro" id="IPR003594">
    <property type="entry name" value="HATPase_dom"/>
</dbReference>
<dbReference type="EMBL" id="JACXAE010000009">
    <property type="protein sequence ID" value="MBD2770807.1"/>
    <property type="molecule type" value="Genomic_DNA"/>
</dbReference>
<dbReference type="Gene3D" id="3.30.450.40">
    <property type="match status" value="1"/>
</dbReference>
<dbReference type="InterPro" id="IPR004358">
    <property type="entry name" value="Sig_transdc_His_kin-like_C"/>
</dbReference>
<dbReference type="SUPFAM" id="SSF55874">
    <property type="entry name" value="ATPase domain of HSP90 chaperone/DNA topoisomerase II/histidine kinase"/>
    <property type="match status" value="1"/>
</dbReference>
<evidence type="ECO:0000256" key="6">
    <source>
        <dbReference type="ARBA" id="ARBA00022777"/>
    </source>
</evidence>
<dbReference type="NCBIfam" id="TIGR00229">
    <property type="entry name" value="sensory_box"/>
    <property type="match status" value="1"/>
</dbReference>
<dbReference type="Proteomes" id="UP000629098">
    <property type="component" value="Unassembled WGS sequence"/>
</dbReference>
<name>A0A8J7BVZ0_9CYAN</name>
<organism evidence="13 14">
    <name type="scientific">Iningainema tapete BLCC-T55</name>
    <dbReference type="NCBI Taxonomy" id="2748662"/>
    <lineage>
        <taxon>Bacteria</taxon>
        <taxon>Bacillati</taxon>
        <taxon>Cyanobacteriota</taxon>
        <taxon>Cyanophyceae</taxon>
        <taxon>Nostocales</taxon>
        <taxon>Scytonemataceae</taxon>
        <taxon>Iningainema tapete</taxon>
    </lineage>
</organism>
<dbReference type="InterPro" id="IPR029016">
    <property type="entry name" value="GAF-like_dom_sf"/>
</dbReference>
<dbReference type="FunFam" id="3.30.565.10:FF:000010">
    <property type="entry name" value="Sensor histidine kinase RcsC"/>
    <property type="match status" value="1"/>
</dbReference>
<evidence type="ECO:0000259" key="10">
    <source>
        <dbReference type="PROSITE" id="PS50109"/>
    </source>
</evidence>
<dbReference type="SMART" id="SM00448">
    <property type="entry name" value="REC"/>
    <property type="match status" value="2"/>
</dbReference>
<dbReference type="CDD" id="cd00156">
    <property type="entry name" value="REC"/>
    <property type="match status" value="1"/>
</dbReference>
<dbReference type="Pfam" id="PF13185">
    <property type="entry name" value="GAF_2"/>
    <property type="match status" value="1"/>
</dbReference>
<dbReference type="Gene3D" id="3.30.450.20">
    <property type="entry name" value="PAS domain"/>
    <property type="match status" value="1"/>
</dbReference>
<dbReference type="AlphaFoldDB" id="A0A8J7BVZ0"/>
<dbReference type="Pfam" id="PF02518">
    <property type="entry name" value="HATPase_c"/>
    <property type="match status" value="1"/>
</dbReference>
<dbReference type="InterPro" id="IPR003661">
    <property type="entry name" value="HisK_dim/P_dom"/>
</dbReference>
<dbReference type="SMART" id="SM00091">
    <property type="entry name" value="PAS"/>
    <property type="match status" value="1"/>
</dbReference>
<evidence type="ECO:0000313" key="14">
    <source>
        <dbReference type="Proteomes" id="UP000629098"/>
    </source>
</evidence>
<feature type="domain" description="Histidine kinase" evidence="10">
    <location>
        <begin position="459"/>
        <end position="677"/>
    </location>
</feature>
<dbReference type="Gene3D" id="3.30.565.10">
    <property type="entry name" value="Histidine kinase-like ATPase, C-terminal domain"/>
    <property type="match status" value="1"/>
</dbReference>
<dbReference type="PROSITE" id="PS50110">
    <property type="entry name" value="RESPONSE_REGULATORY"/>
    <property type="match status" value="2"/>
</dbReference>
<evidence type="ECO:0000259" key="11">
    <source>
        <dbReference type="PROSITE" id="PS50110"/>
    </source>
</evidence>
<comment type="caution">
    <text evidence="13">The sequence shown here is derived from an EMBL/GenBank/DDBJ whole genome shotgun (WGS) entry which is preliminary data.</text>
</comment>
<feature type="modified residue" description="4-aspartylphosphate" evidence="9">
    <location>
        <position position="750"/>
    </location>
</feature>
<accession>A0A8J7BVZ0</accession>
<dbReference type="InterPro" id="IPR001789">
    <property type="entry name" value="Sig_transdc_resp-reg_receiver"/>
</dbReference>
<comment type="catalytic activity">
    <reaction evidence="1">
        <text>ATP + protein L-histidine = ADP + protein N-phospho-L-histidine.</text>
        <dbReference type="EC" id="2.7.13.3"/>
    </reaction>
</comment>
<dbReference type="InterPro" id="IPR000014">
    <property type="entry name" value="PAS"/>
</dbReference>
<dbReference type="Pfam" id="PF00072">
    <property type="entry name" value="Response_reg"/>
    <property type="match status" value="2"/>
</dbReference>
<feature type="domain" description="PAS" evidence="12">
    <location>
        <begin position="136"/>
        <end position="182"/>
    </location>
</feature>
<evidence type="ECO:0000256" key="7">
    <source>
        <dbReference type="ARBA" id="ARBA00023012"/>
    </source>
</evidence>
<dbReference type="PROSITE" id="PS50112">
    <property type="entry name" value="PAS"/>
    <property type="match status" value="1"/>
</dbReference>
<dbReference type="Pfam" id="PF00512">
    <property type="entry name" value="HisKA"/>
    <property type="match status" value="1"/>
</dbReference>
<evidence type="ECO:0000313" key="13">
    <source>
        <dbReference type="EMBL" id="MBD2770807.1"/>
    </source>
</evidence>
<dbReference type="SMART" id="SM00387">
    <property type="entry name" value="HATPase_c"/>
    <property type="match status" value="1"/>
</dbReference>
<dbReference type="SMART" id="SM00065">
    <property type="entry name" value="GAF"/>
    <property type="match status" value="1"/>
</dbReference>
<evidence type="ECO:0000256" key="3">
    <source>
        <dbReference type="ARBA" id="ARBA00012438"/>
    </source>
</evidence>
<sequence>MLRLLLIDDNENDRTLIIYTLRREFPDLKVEEVTKAEDFQQALAAGDFEFVITDYRLRWNEGLTVLRDIKSRYPNCPVIMFTNSGSQEIAVEAMKLGLDDYIIKSAKHYVRLPVAVRSILQRLEQQHRAQRALQEANQRCVDILESITDALCALDEQFRFTYVNQKSEQILLKKQAELLGKNIWEEYPEMAGSVFEQKYHEAATTKLPVQFEAFCPHLDIWLEVRVYPRTDGLTIYSHDISERKLTELEKQQFLAREQAARAEAEAQERRSTFLAEASRLLASSLDYRTTLTSVASIAVPTFADWCFVDIVENNLTVFNEPIIVATNPEKEALIRELRQRYPPPTDADFGAPKVLRTGQPEIATEIPESLVLSIAQDDRHLSLMRQLNAQSYMIVPLITNKRKLGTIAFVSAQPERRYQKADLAMATELAQRAAIAIDNARLYREAWEANRIKDEFLAIVSHELRTPLNSILGWAKMLRQRNLNEATATKALETIERNAELQKKLIEDILDVSRIVQGKIRLNLCPLHLTSVIEAVVESIRPTAQAQAVQFELILDPNVGQVTGDPDRLQQVVWNLLSNAVKFTPSGGRVEIRLQKVNSMAQITVSDTGAGISAEFLPYVFERFRQADATTTRANGGLGLGLAIVRHLVEMHNGTVYATSDGEGLGTTFTVQIPIREVQIVQPNNLQLAPNNEFPSLNGLRVLVVDDNIDTIELIAFILSQCQAQVKTATTASDAIATFSQFKPNVLISDIGMPGEDGYSLIQKIRILPPEQGGQIPAAALTAFAGESEHVRALAAGFQIHIPKPVDPTELVAAIVKLTTNC</sequence>
<gene>
    <name evidence="13" type="ORF">ICL16_01365</name>
</gene>
<dbReference type="PRINTS" id="PR00344">
    <property type="entry name" value="BCTRLSENSOR"/>
</dbReference>
<keyword evidence="14" id="KW-1185">Reference proteome</keyword>
<evidence type="ECO:0000256" key="9">
    <source>
        <dbReference type="PROSITE-ProRule" id="PRU00169"/>
    </source>
</evidence>
<feature type="domain" description="Response regulatory" evidence="11">
    <location>
        <begin position="3"/>
        <end position="119"/>
    </location>
</feature>
<dbReference type="InterPro" id="IPR013656">
    <property type="entry name" value="PAS_4"/>
</dbReference>
<dbReference type="InterPro" id="IPR005467">
    <property type="entry name" value="His_kinase_dom"/>
</dbReference>
<dbReference type="CDD" id="cd17580">
    <property type="entry name" value="REC_2_DhkD-like"/>
    <property type="match status" value="1"/>
</dbReference>
<keyword evidence="7" id="KW-0902">Two-component regulatory system</keyword>
<dbReference type="CDD" id="cd00130">
    <property type="entry name" value="PAS"/>
    <property type="match status" value="1"/>
</dbReference>
<dbReference type="RefSeq" id="WP_190825098.1">
    <property type="nucleotide sequence ID" value="NZ_CAWPPI010000009.1"/>
</dbReference>
<dbReference type="SMART" id="SM00388">
    <property type="entry name" value="HisKA"/>
    <property type="match status" value="1"/>
</dbReference>
<dbReference type="SUPFAM" id="SSF55781">
    <property type="entry name" value="GAF domain-like"/>
    <property type="match status" value="1"/>
</dbReference>
<evidence type="ECO:0000256" key="5">
    <source>
        <dbReference type="ARBA" id="ARBA00022679"/>
    </source>
</evidence>
<evidence type="ECO:0000256" key="2">
    <source>
        <dbReference type="ARBA" id="ARBA00006402"/>
    </source>
</evidence>
<dbReference type="SUPFAM" id="SSF47384">
    <property type="entry name" value="Homodimeric domain of signal transducing histidine kinase"/>
    <property type="match status" value="1"/>
</dbReference>
<feature type="domain" description="Response regulatory" evidence="11">
    <location>
        <begin position="701"/>
        <end position="819"/>
    </location>
</feature>
<dbReference type="PROSITE" id="PS50109">
    <property type="entry name" value="HIS_KIN"/>
    <property type="match status" value="1"/>
</dbReference>
<dbReference type="SUPFAM" id="SSF55785">
    <property type="entry name" value="PYP-like sensor domain (PAS domain)"/>
    <property type="match status" value="1"/>
</dbReference>
<dbReference type="InterPro" id="IPR036097">
    <property type="entry name" value="HisK_dim/P_sf"/>
</dbReference>
<evidence type="ECO:0000256" key="8">
    <source>
        <dbReference type="ARBA" id="ARBA00074306"/>
    </source>
</evidence>
<dbReference type="CDD" id="cd16922">
    <property type="entry name" value="HATPase_EvgS-ArcB-TorS-like"/>
    <property type="match status" value="1"/>
</dbReference>
<dbReference type="Gene3D" id="1.10.287.130">
    <property type="match status" value="1"/>
</dbReference>
<evidence type="ECO:0000256" key="4">
    <source>
        <dbReference type="ARBA" id="ARBA00022553"/>
    </source>
</evidence>
<dbReference type="Pfam" id="PF08448">
    <property type="entry name" value="PAS_4"/>
    <property type="match status" value="1"/>
</dbReference>
<dbReference type="InterPro" id="IPR011006">
    <property type="entry name" value="CheY-like_superfamily"/>
</dbReference>
<dbReference type="Gene3D" id="3.40.50.2300">
    <property type="match status" value="2"/>
</dbReference>
<dbReference type="EC" id="2.7.13.3" evidence="3"/>
<reference evidence="13" key="1">
    <citation type="submission" date="2020-09" db="EMBL/GenBank/DDBJ databases">
        <title>Iningainema tapete sp. nov. (Scytonemataceae, Cyanobacteria) from greenhouses in central Florida (USA) produces two types of nodularin with biosynthetic potential for microcystin-LR and anabaenopeptins.</title>
        <authorList>
            <person name="Berthold D.E."/>
            <person name="Lefler F.W."/>
            <person name="Huang I.-S."/>
            <person name="Abdulla H."/>
            <person name="Zimba P.V."/>
            <person name="Laughinghouse H.D. IV."/>
        </authorList>
    </citation>
    <scope>NUCLEOTIDE SEQUENCE</scope>
    <source>
        <strain evidence="13">BLCCT55</strain>
    </source>
</reference>
<evidence type="ECO:0000256" key="1">
    <source>
        <dbReference type="ARBA" id="ARBA00000085"/>
    </source>
</evidence>
<feature type="modified residue" description="4-aspartylphosphate" evidence="9">
    <location>
        <position position="54"/>
    </location>
</feature>
<dbReference type="PANTHER" id="PTHR43547:SF2">
    <property type="entry name" value="HYBRID SIGNAL TRANSDUCTION HISTIDINE KINASE C"/>
    <property type="match status" value="1"/>
</dbReference>
<comment type="similarity">
    <text evidence="2">In the N-terminal section; belongs to the phytochrome family.</text>
</comment>
<keyword evidence="5" id="KW-0808">Transferase</keyword>
<keyword evidence="4 9" id="KW-0597">Phosphoprotein</keyword>
<dbReference type="CDD" id="cd00082">
    <property type="entry name" value="HisKA"/>
    <property type="match status" value="1"/>
</dbReference>
<evidence type="ECO:0000259" key="12">
    <source>
        <dbReference type="PROSITE" id="PS50112"/>
    </source>
</evidence>